<evidence type="ECO:0000313" key="2">
    <source>
        <dbReference type="EMBL" id="KAK3319473.1"/>
    </source>
</evidence>
<reference evidence="2" key="1">
    <citation type="journal article" date="2023" name="Mol. Phylogenet. Evol.">
        <title>Genome-scale phylogeny and comparative genomics of the fungal order Sordariales.</title>
        <authorList>
            <person name="Hensen N."/>
            <person name="Bonometti L."/>
            <person name="Westerberg I."/>
            <person name="Brannstrom I.O."/>
            <person name="Guillou S."/>
            <person name="Cros-Aarteil S."/>
            <person name="Calhoun S."/>
            <person name="Haridas S."/>
            <person name="Kuo A."/>
            <person name="Mondo S."/>
            <person name="Pangilinan J."/>
            <person name="Riley R."/>
            <person name="LaButti K."/>
            <person name="Andreopoulos B."/>
            <person name="Lipzen A."/>
            <person name="Chen C."/>
            <person name="Yan M."/>
            <person name="Daum C."/>
            <person name="Ng V."/>
            <person name="Clum A."/>
            <person name="Steindorff A."/>
            <person name="Ohm R.A."/>
            <person name="Martin F."/>
            <person name="Silar P."/>
            <person name="Natvig D.O."/>
            <person name="Lalanne C."/>
            <person name="Gautier V."/>
            <person name="Ament-Velasquez S.L."/>
            <person name="Kruys A."/>
            <person name="Hutchinson M.I."/>
            <person name="Powell A.J."/>
            <person name="Barry K."/>
            <person name="Miller A.N."/>
            <person name="Grigoriev I.V."/>
            <person name="Debuchy R."/>
            <person name="Gladieux P."/>
            <person name="Hiltunen Thoren M."/>
            <person name="Johannesson H."/>
        </authorList>
    </citation>
    <scope>NUCLEOTIDE SEQUENCE</scope>
    <source>
        <strain evidence="2">SMH4131-1</strain>
    </source>
</reference>
<protein>
    <recommendedName>
        <fullName evidence="1">SnoaL-like domain-containing protein</fullName>
    </recommendedName>
</protein>
<proteinExistence type="predicted"/>
<sequence>MATPQVNPWVMPEVMKLPIIISPPSTSDREAITDCIHRLILGLDTNDSELFDSALAEDAKWELHIKTLQNRKEIHEQSYDTDIVKLDTTHYVTNIRIHMADSGSEASVSTMYEAHHYRGGRGTIPGAARYSTGGLYFLRLVRDADDAGVWRINYMKMKPIWTEGDRLLVMQH</sequence>
<evidence type="ECO:0000259" key="1">
    <source>
        <dbReference type="Pfam" id="PF13577"/>
    </source>
</evidence>
<dbReference type="Pfam" id="PF13577">
    <property type="entry name" value="SnoaL_4"/>
    <property type="match status" value="1"/>
</dbReference>
<keyword evidence="3" id="KW-1185">Reference proteome</keyword>
<gene>
    <name evidence="2" type="ORF">B0T19DRAFT_432527</name>
</gene>
<accession>A0AAE0M5I4</accession>
<evidence type="ECO:0000313" key="3">
    <source>
        <dbReference type="Proteomes" id="UP001286456"/>
    </source>
</evidence>
<reference evidence="2" key="2">
    <citation type="submission" date="2023-06" db="EMBL/GenBank/DDBJ databases">
        <authorList>
            <consortium name="Lawrence Berkeley National Laboratory"/>
            <person name="Haridas S."/>
            <person name="Hensen N."/>
            <person name="Bonometti L."/>
            <person name="Westerberg I."/>
            <person name="Brannstrom I.O."/>
            <person name="Guillou S."/>
            <person name="Cros-Aarteil S."/>
            <person name="Calhoun S."/>
            <person name="Kuo A."/>
            <person name="Mondo S."/>
            <person name="Pangilinan J."/>
            <person name="Riley R."/>
            <person name="Labutti K."/>
            <person name="Andreopoulos B."/>
            <person name="Lipzen A."/>
            <person name="Chen C."/>
            <person name="Yanf M."/>
            <person name="Daum C."/>
            <person name="Ng V."/>
            <person name="Clum A."/>
            <person name="Steindorff A."/>
            <person name="Ohm R."/>
            <person name="Martin F."/>
            <person name="Silar P."/>
            <person name="Natvig D."/>
            <person name="Lalanne C."/>
            <person name="Gautier V."/>
            <person name="Ament-Velasquez S.L."/>
            <person name="Kruys A."/>
            <person name="Hutchinson M.I."/>
            <person name="Powell A.J."/>
            <person name="Barry K."/>
            <person name="Miller A.N."/>
            <person name="Grigoriev I.V."/>
            <person name="Debuchy R."/>
            <person name="Gladieux P."/>
            <person name="Thoren M.H."/>
            <person name="Johannesson H."/>
        </authorList>
    </citation>
    <scope>NUCLEOTIDE SEQUENCE</scope>
    <source>
        <strain evidence="2">SMH4131-1</strain>
    </source>
</reference>
<dbReference type="Gene3D" id="3.10.450.50">
    <property type="match status" value="1"/>
</dbReference>
<dbReference type="Proteomes" id="UP001286456">
    <property type="component" value="Unassembled WGS sequence"/>
</dbReference>
<dbReference type="InterPro" id="IPR037401">
    <property type="entry name" value="SnoaL-like"/>
</dbReference>
<name>A0AAE0M5I4_9PEZI</name>
<dbReference type="SUPFAM" id="SSF54427">
    <property type="entry name" value="NTF2-like"/>
    <property type="match status" value="1"/>
</dbReference>
<organism evidence="2 3">
    <name type="scientific">Cercophora scortea</name>
    <dbReference type="NCBI Taxonomy" id="314031"/>
    <lineage>
        <taxon>Eukaryota</taxon>
        <taxon>Fungi</taxon>
        <taxon>Dikarya</taxon>
        <taxon>Ascomycota</taxon>
        <taxon>Pezizomycotina</taxon>
        <taxon>Sordariomycetes</taxon>
        <taxon>Sordariomycetidae</taxon>
        <taxon>Sordariales</taxon>
        <taxon>Lasiosphaeriaceae</taxon>
        <taxon>Cercophora</taxon>
    </lineage>
</organism>
<dbReference type="EMBL" id="JAUEPO010000006">
    <property type="protein sequence ID" value="KAK3319473.1"/>
    <property type="molecule type" value="Genomic_DNA"/>
</dbReference>
<dbReference type="AlphaFoldDB" id="A0AAE0M5I4"/>
<comment type="caution">
    <text evidence="2">The sequence shown here is derived from an EMBL/GenBank/DDBJ whole genome shotgun (WGS) entry which is preliminary data.</text>
</comment>
<dbReference type="InterPro" id="IPR032710">
    <property type="entry name" value="NTF2-like_dom_sf"/>
</dbReference>
<feature type="domain" description="SnoaL-like" evidence="1">
    <location>
        <begin position="26"/>
        <end position="155"/>
    </location>
</feature>